<evidence type="ECO:0000256" key="5">
    <source>
        <dbReference type="SAM" id="Coils"/>
    </source>
</evidence>
<dbReference type="GO" id="GO:0016020">
    <property type="term" value="C:membrane"/>
    <property type="evidence" value="ECO:0007669"/>
    <property type="project" value="UniProtKB-SubCell"/>
</dbReference>
<evidence type="ECO:0000256" key="2">
    <source>
        <dbReference type="ARBA" id="ARBA00022692"/>
    </source>
</evidence>
<dbReference type="InterPro" id="IPR007656">
    <property type="entry name" value="GTD-bd"/>
</dbReference>
<evidence type="ECO:0000313" key="9">
    <source>
        <dbReference type="EMBL" id="CAG1850354.1"/>
    </source>
</evidence>
<dbReference type="PANTHER" id="PTHR31422:SF0">
    <property type="entry name" value="MYOSIN-BINDING PROTEIN 7"/>
    <property type="match status" value="1"/>
</dbReference>
<accession>A0A8D7AH36</accession>
<dbReference type="EMBL" id="HG996468">
    <property type="protein sequence ID" value="CAG1850354.1"/>
    <property type="molecule type" value="Genomic_DNA"/>
</dbReference>
<feature type="non-terminal residue" evidence="9">
    <location>
        <position position="580"/>
    </location>
</feature>
<evidence type="ECO:0000259" key="8">
    <source>
        <dbReference type="PROSITE" id="PS51775"/>
    </source>
</evidence>
<evidence type="ECO:0000256" key="3">
    <source>
        <dbReference type="ARBA" id="ARBA00022989"/>
    </source>
</evidence>
<evidence type="ECO:0000256" key="1">
    <source>
        <dbReference type="ARBA" id="ARBA00004370"/>
    </source>
</evidence>
<keyword evidence="4 7" id="KW-0472">Membrane</keyword>
<name>A0A8D7AH36_MUSAM</name>
<feature type="compositionally biased region" description="Polar residues" evidence="6">
    <location>
        <begin position="299"/>
        <end position="311"/>
    </location>
</feature>
<dbReference type="Pfam" id="PF04576">
    <property type="entry name" value="Zein-binding"/>
    <property type="match status" value="1"/>
</dbReference>
<comment type="subcellular location">
    <subcellularLocation>
        <location evidence="1">Membrane</location>
    </subcellularLocation>
</comment>
<organism evidence="9">
    <name type="scientific">Musa acuminata subsp. malaccensis</name>
    <name type="common">Wild banana</name>
    <name type="synonym">Musa malaccensis</name>
    <dbReference type="NCBI Taxonomy" id="214687"/>
    <lineage>
        <taxon>Eukaryota</taxon>
        <taxon>Viridiplantae</taxon>
        <taxon>Streptophyta</taxon>
        <taxon>Embryophyta</taxon>
        <taxon>Tracheophyta</taxon>
        <taxon>Spermatophyta</taxon>
        <taxon>Magnoliopsida</taxon>
        <taxon>Liliopsida</taxon>
        <taxon>Zingiberales</taxon>
        <taxon>Musaceae</taxon>
        <taxon>Musa</taxon>
    </lineage>
</organism>
<reference evidence="9" key="1">
    <citation type="submission" date="2021-03" db="EMBL/GenBank/DDBJ databases">
        <authorList>
            <consortium name="Genoscope - CEA"/>
            <person name="William W."/>
        </authorList>
    </citation>
    <scope>NUCLEOTIDE SEQUENCE</scope>
    <source>
        <strain evidence="9">Doubled-haploid Pahang</strain>
    </source>
</reference>
<dbReference type="PROSITE" id="PS51775">
    <property type="entry name" value="GTD_BINDING"/>
    <property type="match status" value="1"/>
</dbReference>
<evidence type="ECO:0000256" key="7">
    <source>
        <dbReference type="SAM" id="Phobius"/>
    </source>
</evidence>
<feature type="coiled-coil region" evidence="5">
    <location>
        <begin position="457"/>
        <end position="484"/>
    </location>
</feature>
<keyword evidence="3 7" id="KW-1133">Transmembrane helix</keyword>
<feature type="transmembrane region" description="Helical" evidence="7">
    <location>
        <begin position="21"/>
        <end position="40"/>
    </location>
</feature>
<dbReference type="PANTHER" id="PTHR31422">
    <property type="entry name" value="BNAANNG28530D PROTEIN"/>
    <property type="match status" value="1"/>
</dbReference>
<feature type="domain" description="GTD-binding" evidence="8">
    <location>
        <begin position="181"/>
        <end position="279"/>
    </location>
</feature>
<keyword evidence="5" id="KW-0175">Coiled coil</keyword>
<keyword evidence="2 7" id="KW-0812">Transmembrane</keyword>
<evidence type="ECO:0000256" key="6">
    <source>
        <dbReference type="SAM" id="MobiDB-lite"/>
    </source>
</evidence>
<dbReference type="GO" id="GO:0080115">
    <property type="term" value="F:myosin XI tail binding"/>
    <property type="evidence" value="ECO:0007669"/>
    <property type="project" value="UniProtKB-ARBA"/>
</dbReference>
<feature type="region of interest" description="Disordered" evidence="6">
    <location>
        <begin position="290"/>
        <end position="311"/>
    </location>
</feature>
<proteinExistence type="predicted"/>
<feature type="coiled-coil region" evidence="5">
    <location>
        <begin position="197"/>
        <end position="245"/>
    </location>
</feature>
<sequence length="580" mass="64552">LRASYWDPIPRGLRSKKHASIWFPLAFLVLLLRLFLAHFLPLISSSVGDEAVQRPPALASEGAVEETFGNSRPGAMEKHGGFNLRARRFDALWGFMDPGEPTPMPDGSGGGTDTVARTCASGCHCFSPSFVPSVAWNRSLKRKLDERDAEACSLSCVAKRGDEGEGEGGAGASFARVDIGNEAAALREVLISHQQSVQKLLTELEEERSAAASAATEAMSMILRLQREKAEAQMEARQFKRLADEKMTHDQQEIASLEDLLFKREQAVQALSCEVQAYRHRLLSYGIGIDGDAPPSEPQTPDTATAASSVSQFDVLPRDYPPLRCNGDAAADLDKYPSGESPRERLQRLEKRRIFQLERMPSSSFSHVMDKDVVVGQSPRRRPRHFRSFSYRSLASGQEFKKGDKFPAAMDCASDYGGRDDMSDRVYTVDAVHGASDDYVSTPRELQNRRFVGGGGRVAQEAEIRKLCARLEALEADRESMRQSFISMGTDKAQMVLLKEIAQQMCKEVAPERKLIKKPPSNKRFSIVSIIRSVISFVLWRRKSTRASRHTFGLPSSDAGLLLLLDKSPRMRHRRFLTRT</sequence>
<evidence type="ECO:0000256" key="4">
    <source>
        <dbReference type="ARBA" id="ARBA00023136"/>
    </source>
</evidence>
<gene>
    <name evidence="9" type="ORF">GSMUA_202120.1</name>
</gene>
<dbReference type="AlphaFoldDB" id="A0A8D7AH36"/>
<protein>
    <submittedName>
        <fullName evidence="9">(wild Malaysian banana) hypothetical protein</fullName>
    </submittedName>
</protein>